<protein>
    <submittedName>
        <fullName evidence="1">Uncharacterized protein</fullName>
    </submittedName>
</protein>
<evidence type="ECO:0000313" key="1">
    <source>
        <dbReference type="EMBL" id="MDT0347375.1"/>
    </source>
</evidence>
<organism evidence="1 2">
    <name type="scientific">Streptomyces litchfieldiae</name>
    <dbReference type="NCBI Taxonomy" id="3075543"/>
    <lineage>
        <taxon>Bacteria</taxon>
        <taxon>Bacillati</taxon>
        <taxon>Actinomycetota</taxon>
        <taxon>Actinomycetes</taxon>
        <taxon>Kitasatosporales</taxon>
        <taxon>Streptomycetaceae</taxon>
        <taxon>Streptomyces</taxon>
    </lineage>
</organism>
<sequence length="60" mass="6087">MEVLDLDVSAQVTDAVAEDFGQVACPVTSASSLAYCELLLPPSIEHGSSAVPVPGIAEVS</sequence>
<dbReference type="RefSeq" id="WP_311708499.1">
    <property type="nucleotide sequence ID" value="NZ_JAVREL010000031.1"/>
</dbReference>
<comment type="caution">
    <text evidence="1">The sequence shown here is derived from an EMBL/GenBank/DDBJ whole genome shotgun (WGS) entry which is preliminary data.</text>
</comment>
<dbReference type="EMBL" id="JAVREL010000031">
    <property type="protein sequence ID" value="MDT0347375.1"/>
    <property type="molecule type" value="Genomic_DNA"/>
</dbReference>
<name>A0ABU2N0E6_9ACTN</name>
<evidence type="ECO:0000313" key="2">
    <source>
        <dbReference type="Proteomes" id="UP001183246"/>
    </source>
</evidence>
<keyword evidence="2" id="KW-1185">Reference proteome</keyword>
<dbReference type="Proteomes" id="UP001183246">
    <property type="component" value="Unassembled WGS sequence"/>
</dbReference>
<proteinExistence type="predicted"/>
<accession>A0ABU2N0E6</accession>
<reference evidence="2" key="1">
    <citation type="submission" date="2023-07" db="EMBL/GenBank/DDBJ databases">
        <title>30 novel species of actinomycetes from the DSMZ collection.</title>
        <authorList>
            <person name="Nouioui I."/>
        </authorList>
    </citation>
    <scope>NUCLEOTIDE SEQUENCE [LARGE SCALE GENOMIC DNA]</scope>
    <source>
        <strain evidence="2">DSM 44938</strain>
    </source>
</reference>
<gene>
    <name evidence="1" type="ORF">RM590_33090</name>
</gene>